<feature type="region of interest" description="Disordered" evidence="1">
    <location>
        <begin position="1"/>
        <end position="106"/>
    </location>
</feature>
<name>A0A1D9QC45_SCLS1</name>
<dbReference type="RefSeq" id="XP_001595787.1">
    <property type="nucleotide sequence ID" value="XM_001595737.1"/>
</dbReference>
<evidence type="ECO:0000256" key="1">
    <source>
        <dbReference type="SAM" id="MobiDB-lite"/>
    </source>
</evidence>
<evidence type="ECO:0000313" key="3">
    <source>
        <dbReference type="Proteomes" id="UP000177798"/>
    </source>
</evidence>
<gene>
    <name evidence="2" type="ORF">sscle_09g072770</name>
</gene>
<feature type="compositionally biased region" description="Basic and acidic residues" evidence="1">
    <location>
        <begin position="26"/>
        <end position="53"/>
    </location>
</feature>
<dbReference type="Proteomes" id="UP000177798">
    <property type="component" value="Chromosome 9"/>
</dbReference>
<feature type="compositionally biased region" description="Low complexity" evidence="1">
    <location>
        <begin position="54"/>
        <end position="72"/>
    </location>
</feature>
<dbReference type="VEuPathDB" id="FungiDB:sscle_09g072770"/>
<sequence length="157" mass="18810">MRRSATRLDERRAERTATSERITSGRNRDRDDHYREKDDHYREKSRRDDKEKSTSSSSSSSSSSARRSGSSRTDVNPIPKPKHDAKLEWVEKQARRRAKEENDSIDNCVDRILREQERNEAKNRPLWDWSTQRIKDWCKKESGGDADRERRLWDRYK</sequence>
<accession>A0A1D9QC45</accession>
<dbReference type="OrthoDB" id="10431377at2759"/>
<evidence type="ECO:0000313" key="2">
    <source>
        <dbReference type="EMBL" id="APA12507.1"/>
    </source>
</evidence>
<feature type="compositionally biased region" description="Basic and acidic residues" evidence="1">
    <location>
        <begin position="1"/>
        <end position="18"/>
    </location>
</feature>
<dbReference type="AlphaFoldDB" id="A0A1D9QC45"/>
<dbReference type="KEGG" id="ssl:SS1G_03877"/>
<organism evidence="2 3">
    <name type="scientific">Sclerotinia sclerotiorum (strain ATCC 18683 / 1980 / Ss-1)</name>
    <name type="common">White mold</name>
    <name type="synonym">Whetzelinia sclerotiorum</name>
    <dbReference type="NCBI Taxonomy" id="665079"/>
    <lineage>
        <taxon>Eukaryota</taxon>
        <taxon>Fungi</taxon>
        <taxon>Dikarya</taxon>
        <taxon>Ascomycota</taxon>
        <taxon>Pezizomycotina</taxon>
        <taxon>Leotiomycetes</taxon>
        <taxon>Helotiales</taxon>
        <taxon>Sclerotiniaceae</taxon>
        <taxon>Sclerotinia</taxon>
    </lineage>
</organism>
<reference evidence="3" key="1">
    <citation type="journal article" date="2017" name="Genome Biol. Evol.">
        <title>The complete genome sequence of the phytopathogenic fungus Sclerotinia sclerotiorum reveals insights into the genome architecture of broad host range pathogens.</title>
        <authorList>
            <person name="Derbyshire M."/>
            <person name="Denton-Giles M."/>
            <person name="Hegedus D."/>
            <person name="Seifbarghy S."/>
            <person name="Rollins J."/>
            <person name="van Kan J."/>
            <person name="Seidl M.F."/>
            <person name="Faino L."/>
            <person name="Mbengue M."/>
            <person name="Navaud O."/>
            <person name="Raffaele S."/>
            <person name="Hammond-Kosack K."/>
            <person name="Heard S."/>
            <person name="Oliver R."/>
        </authorList>
    </citation>
    <scope>NUCLEOTIDE SEQUENCE [LARGE SCALE GENOMIC DNA]</scope>
    <source>
        <strain evidence="3">ATCC 18683 / 1980 / Ss-1</strain>
    </source>
</reference>
<proteinExistence type="predicted"/>
<feature type="compositionally biased region" description="Basic and acidic residues" evidence="1">
    <location>
        <begin position="81"/>
        <end position="106"/>
    </location>
</feature>
<dbReference type="EMBL" id="CP017822">
    <property type="protein sequence ID" value="APA12507.1"/>
    <property type="molecule type" value="Genomic_DNA"/>
</dbReference>
<protein>
    <submittedName>
        <fullName evidence="2">Uncharacterized protein</fullName>
    </submittedName>
</protein>